<dbReference type="Proteomes" id="UP000186230">
    <property type="component" value="Chromosome"/>
</dbReference>
<evidence type="ECO:0000313" key="1">
    <source>
        <dbReference type="EMBL" id="APU67383.1"/>
    </source>
</evidence>
<dbReference type="InterPro" id="IPR045864">
    <property type="entry name" value="aa-tRNA-synth_II/BPL/LPL"/>
</dbReference>
<dbReference type="SUPFAM" id="SSF55681">
    <property type="entry name" value="Class II aaRS and biotin synthetases"/>
    <property type="match status" value="1"/>
</dbReference>
<dbReference type="InterPro" id="IPR004143">
    <property type="entry name" value="BPL_LPL_catalytic"/>
</dbReference>
<dbReference type="EMBL" id="CP016359">
    <property type="protein sequence ID" value="APU67383.1"/>
    <property type="molecule type" value="Genomic_DNA"/>
</dbReference>
<gene>
    <name evidence="1" type="ORF">GRFL_0659</name>
</gene>
<dbReference type="EC" id="6.3.4.15" evidence="1"/>
<evidence type="ECO:0000313" key="2">
    <source>
        <dbReference type="Proteomes" id="UP000186230"/>
    </source>
</evidence>
<dbReference type="NCBIfam" id="TIGR00121">
    <property type="entry name" value="birA_ligase"/>
    <property type="match status" value="1"/>
</dbReference>
<dbReference type="PANTHER" id="PTHR12835:SF5">
    <property type="entry name" value="BIOTIN--PROTEIN LIGASE"/>
    <property type="match status" value="1"/>
</dbReference>
<accession>A0A1L7I2H1</accession>
<dbReference type="PANTHER" id="PTHR12835">
    <property type="entry name" value="BIOTIN PROTEIN LIGASE"/>
    <property type="match status" value="1"/>
</dbReference>
<organism evidence="1 2">
    <name type="scientific">Christiangramia flava JLT2011</name>
    <dbReference type="NCBI Taxonomy" id="1229726"/>
    <lineage>
        <taxon>Bacteria</taxon>
        <taxon>Pseudomonadati</taxon>
        <taxon>Bacteroidota</taxon>
        <taxon>Flavobacteriia</taxon>
        <taxon>Flavobacteriales</taxon>
        <taxon>Flavobacteriaceae</taxon>
        <taxon>Christiangramia</taxon>
    </lineage>
</organism>
<sequence length="244" mass="27421">MRIIKVDAIDSTNTFVRKFYAGTSEFEPVCVTARLQLQGRGQRGAIWKSEAGKNLTFSILYPHQKLEISRHFLLSAQVALSILKVLKELQVPRLSVKWPNDILSANKKIGGILIENILNSDGIVASVIGIGLNVNQVDFGEFGNAGSLCSVSGKTFDLDELLKNLLQQIENDLQELPKRRKAEILEDYEDKMFRIDQVSVFRLFKTNKEVNGIIRGVSGEGKLQLELEDLGLLEFDLKEVQLLY</sequence>
<proteinExistence type="predicted"/>
<dbReference type="RefSeq" id="WP_083643260.1">
    <property type="nucleotide sequence ID" value="NZ_AMRU01000003.1"/>
</dbReference>
<dbReference type="OrthoDB" id="9807064at2"/>
<keyword evidence="1" id="KW-0436">Ligase</keyword>
<dbReference type="Gene3D" id="3.30.930.10">
    <property type="entry name" value="Bira Bifunctional Protein, Domain 2"/>
    <property type="match status" value="1"/>
</dbReference>
<name>A0A1L7I2H1_9FLAO</name>
<reference evidence="1 2" key="1">
    <citation type="submission" date="2016-07" db="EMBL/GenBank/DDBJ databases">
        <title>Multi-omics approach to identify versatile polysaccharide utilization systems of a marine flavobacterium Gramella flava.</title>
        <authorList>
            <person name="Tang K."/>
        </authorList>
    </citation>
    <scope>NUCLEOTIDE SEQUENCE [LARGE SCALE GENOMIC DNA]</scope>
    <source>
        <strain evidence="1 2">JLT2011</strain>
    </source>
</reference>
<dbReference type="PROSITE" id="PS51733">
    <property type="entry name" value="BPL_LPL_CATALYTIC"/>
    <property type="match status" value="1"/>
</dbReference>
<protein>
    <submittedName>
        <fullName evidence="1">Biotin-protein ligase</fullName>
        <ecNumber evidence="1">6.3.4.15</ecNumber>
    </submittedName>
</protein>
<dbReference type="AlphaFoldDB" id="A0A1L7I2H1"/>
<keyword evidence="2" id="KW-1185">Reference proteome</keyword>
<dbReference type="GO" id="GO:0004077">
    <property type="term" value="F:biotin--[biotin carboxyl-carrier protein] ligase activity"/>
    <property type="evidence" value="ECO:0007669"/>
    <property type="project" value="UniProtKB-EC"/>
</dbReference>
<dbReference type="KEGG" id="gfl:GRFL_0659"/>
<dbReference type="STRING" id="1229726.GRFL_0659"/>
<dbReference type="GO" id="GO:0005737">
    <property type="term" value="C:cytoplasm"/>
    <property type="evidence" value="ECO:0007669"/>
    <property type="project" value="TreeGrafter"/>
</dbReference>
<dbReference type="InterPro" id="IPR004408">
    <property type="entry name" value="Biotin_CoA_COase_ligase"/>
</dbReference>
<dbReference type="Pfam" id="PF03099">
    <property type="entry name" value="BPL_LplA_LipB"/>
    <property type="match status" value="1"/>
</dbReference>
<dbReference type="CDD" id="cd16442">
    <property type="entry name" value="BPL"/>
    <property type="match status" value="1"/>
</dbReference>